<dbReference type="Proteomes" id="UP000807504">
    <property type="component" value="Unassembled WGS sequence"/>
</dbReference>
<dbReference type="PANTHER" id="PTHR47331">
    <property type="entry name" value="PHD-TYPE DOMAIN-CONTAINING PROTEIN"/>
    <property type="match status" value="1"/>
</dbReference>
<evidence type="ECO:0000313" key="1">
    <source>
        <dbReference type="EMBL" id="KAF8795016.1"/>
    </source>
</evidence>
<proteinExistence type="predicted"/>
<keyword evidence="2" id="KW-1185">Reference proteome</keyword>
<dbReference type="PANTHER" id="PTHR47331:SF1">
    <property type="entry name" value="GAG-LIKE PROTEIN"/>
    <property type="match status" value="1"/>
</dbReference>
<dbReference type="EMBL" id="JABXBU010000002">
    <property type="protein sequence ID" value="KAF8795016.1"/>
    <property type="molecule type" value="Genomic_DNA"/>
</dbReference>
<reference evidence="1" key="1">
    <citation type="journal article" date="2020" name="bioRxiv">
        <title>Chromosome-level reference genome of the European wasp spider Argiope bruennichi: a resource for studies on range expansion and evolutionary adaptation.</title>
        <authorList>
            <person name="Sheffer M.M."/>
            <person name="Hoppe A."/>
            <person name="Krehenwinkel H."/>
            <person name="Uhl G."/>
            <person name="Kuss A.W."/>
            <person name="Jensen L."/>
            <person name="Jensen C."/>
            <person name="Gillespie R.G."/>
            <person name="Hoff K.J."/>
            <person name="Prost S."/>
        </authorList>
    </citation>
    <scope>NUCLEOTIDE SEQUENCE</scope>
</reference>
<dbReference type="AlphaFoldDB" id="A0A8T0FW96"/>
<name>A0A8T0FW96_ARGBR</name>
<comment type="caution">
    <text evidence="1">The sequence shown here is derived from an EMBL/GenBank/DDBJ whole genome shotgun (WGS) entry which is preliminary data.</text>
</comment>
<gene>
    <name evidence="1" type="ORF">HNY73_002918</name>
</gene>
<organism evidence="1 2">
    <name type="scientific">Argiope bruennichi</name>
    <name type="common">Wasp spider</name>
    <name type="synonym">Aranea bruennichi</name>
    <dbReference type="NCBI Taxonomy" id="94029"/>
    <lineage>
        <taxon>Eukaryota</taxon>
        <taxon>Metazoa</taxon>
        <taxon>Ecdysozoa</taxon>
        <taxon>Arthropoda</taxon>
        <taxon>Chelicerata</taxon>
        <taxon>Arachnida</taxon>
        <taxon>Araneae</taxon>
        <taxon>Araneomorphae</taxon>
        <taxon>Entelegynae</taxon>
        <taxon>Araneoidea</taxon>
        <taxon>Araneidae</taxon>
        <taxon>Argiope</taxon>
    </lineage>
</organism>
<protein>
    <recommendedName>
        <fullName evidence="3">Peptidase aspartic putative domain-containing protein</fullName>
    </recommendedName>
</protein>
<reference evidence="1" key="2">
    <citation type="submission" date="2020-06" db="EMBL/GenBank/DDBJ databases">
        <authorList>
            <person name="Sheffer M."/>
        </authorList>
    </citation>
    <scope>NUCLEOTIDE SEQUENCE</scope>
</reference>
<sequence>MQSRDLNLADTCENKAKIEILIGGDVFWRIINASHVEKLNNTVTCVPTIFGFALLGTQSGSSGPSSANFLSASDVQVLWDLETLGIRDETEMSVTDRELLDQFNRDLEFKYGRYEAKLLWRIDPRELENNLNLAKRRFDELKKGFNKNERIANAYREIIRD</sequence>
<evidence type="ECO:0008006" key="3">
    <source>
        <dbReference type="Google" id="ProtNLM"/>
    </source>
</evidence>
<evidence type="ECO:0000313" key="2">
    <source>
        <dbReference type="Proteomes" id="UP000807504"/>
    </source>
</evidence>
<accession>A0A8T0FW96</accession>